<protein>
    <submittedName>
        <fullName evidence="1">Uncharacterized protein</fullName>
    </submittedName>
</protein>
<name>N9R9G1_9GAMM</name>
<comment type="caution">
    <text evidence="1">The sequence shown here is derived from an EMBL/GenBank/DDBJ whole genome shotgun (WGS) entry which is preliminary data.</text>
</comment>
<reference evidence="1 2" key="1">
    <citation type="submission" date="2013-02" db="EMBL/GenBank/DDBJ databases">
        <title>The Genome Sequence of Acinetobacter sp. NIPH 1859.</title>
        <authorList>
            <consortium name="The Broad Institute Genome Sequencing Platform"/>
            <consortium name="The Broad Institute Genome Sequencing Center for Infectious Disease"/>
            <person name="Cerqueira G."/>
            <person name="Feldgarden M."/>
            <person name="Courvalin P."/>
            <person name="Perichon B."/>
            <person name="Grillot-Courvalin C."/>
            <person name="Clermont D."/>
            <person name="Rocha E."/>
            <person name="Yoon E.-J."/>
            <person name="Nemec A."/>
            <person name="Walker B."/>
            <person name="Young S.K."/>
            <person name="Zeng Q."/>
            <person name="Gargeya S."/>
            <person name="Fitzgerald M."/>
            <person name="Haas B."/>
            <person name="Abouelleil A."/>
            <person name="Alvarado L."/>
            <person name="Arachchi H.M."/>
            <person name="Berlin A.M."/>
            <person name="Chapman S.B."/>
            <person name="Dewar J."/>
            <person name="Goldberg J."/>
            <person name="Griggs A."/>
            <person name="Gujja S."/>
            <person name="Hansen M."/>
            <person name="Howarth C."/>
            <person name="Imamovic A."/>
            <person name="Larimer J."/>
            <person name="McCowan C."/>
            <person name="Murphy C."/>
            <person name="Neiman D."/>
            <person name="Pearson M."/>
            <person name="Priest M."/>
            <person name="Roberts A."/>
            <person name="Saif S."/>
            <person name="Shea T."/>
            <person name="Sisk P."/>
            <person name="Sykes S."/>
            <person name="Wortman J."/>
            <person name="Nusbaum C."/>
            <person name="Birren B."/>
        </authorList>
    </citation>
    <scope>NUCLEOTIDE SEQUENCE [LARGE SCALE GENOMIC DNA]</scope>
    <source>
        <strain evidence="1 2">NIPH 1859</strain>
    </source>
</reference>
<dbReference type="PATRIC" id="fig|1217695.3.peg.901"/>
<keyword evidence="2" id="KW-1185">Reference proteome</keyword>
<organism evidence="1 2">
    <name type="scientific">Acinetobacter colistiniresistens</name>
    <dbReference type="NCBI Taxonomy" id="280145"/>
    <lineage>
        <taxon>Bacteria</taxon>
        <taxon>Pseudomonadati</taxon>
        <taxon>Pseudomonadota</taxon>
        <taxon>Gammaproteobacteria</taxon>
        <taxon>Moraxellales</taxon>
        <taxon>Moraxellaceae</taxon>
        <taxon>Acinetobacter</taxon>
    </lineage>
</organism>
<accession>N9R9G1</accession>
<proteinExistence type="predicted"/>
<sequence>MVSAGLSAPTASGAGIAASTLSPVASYEIGQYFKGKDAEGSAAHILAHTILGAAVAATGGNNALSAGIAAGGAEAAAPLLAEYFVW</sequence>
<dbReference type="HOGENOM" id="CLU_2490766_0_0_6"/>
<evidence type="ECO:0000313" key="2">
    <source>
        <dbReference type="Proteomes" id="UP000013009"/>
    </source>
</evidence>
<gene>
    <name evidence="1" type="ORF">F889_00927</name>
</gene>
<evidence type="ECO:0000313" key="1">
    <source>
        <dbReference type="EMBL" id="ENX35260.1"/>
    </source>
</evidence>
<dbReference type="EMBL" id="APRZ01000011">
    <property type="protein sequence ID" value="ENX35260.1"/>
    <property type="molecule type" value="Genomic_DNA"/>
</dbReference>
<dbReference type="AlphaFoldDB" id="N9R9G1"/>
<dbReference type="Proteomes" id="UP000013009">
    <property type="component" value="Unassembled WGS sequence"/>
</dbReference>